<sequence>MSGIPGSAGSALRVLSTSDVAGIDIGLADVVSVVEEAYGTLAAGRSDNPRKLTVQPGDGHSVAYAMLGRDGVRDVVAIKTSYKHGLHEDRAKQHYYTTLTLYDDTTGLPVAMMDCGRVGALRTPAVSALLARELAAPGSRSALVVGTGTQGRLALPFLLTTLPDLDRLMLFGTHPDGIRAVREQLRAHFPERDVEVVTDLRAAAGDADIVLATAGPNTPAAVESAWLKPAALSVLVGYGIAPSTLHHADRVVATSAAQMRVTGTDMADADGRLREVDAEFPEVLAGRAEGRTDPGQRIFAYNSGLVVTDIALGHRFAQLALAQGLGTAVQVWQ</sequence>
<protein>
    <submittedName>
        <fullName evidence="1">Ornithine cyclodeaminase</fullName>
    </submittedName>
</protein>
<dbReference type="InterPro" id="IPR036291">
    <property type="entry name" value="NAD(P)-bd_dom_sf"/>
</dbReference>
<dbReference type="Pfam" id="PF02423">
    <property type="entry name" value="OCD_Mu_crystall"/>
    <property type="match status" value="1"/>
</dbReference>
<organism evidence="1 2">
    <name type="scientific">Streptomyces diastatochromogenes</name>
    <dbReference type="NCBI Taxonomy" id="42236"/>
    <lineage>
        <taxon>Bacteria</taxon>
        <taxon>Bacillati</taxon>
        <taxon>Actinomycetota</taxon>
        <taxon>Actinomycetes</taxon>
        <taxon>Kitasatosporales</taxon>
        <taxon>Streptomycetaceae</taxon>
        <taxon>Streptomyces</taxon>
    </lineage>
</organism>
<name>A0A233RWM7_STRDA</name>
<accession>A0A233RWM7</accession>
<dbReference type="PIRSF" id="PIRSF001439">
    <property type="entry name" value="CryM"/>
    <property type="match status" value="1"/>
</dbReference>
<dbReference type="InterPro" id="IPR023401">
    <property type="entry name" value="ODC_N"/>
</dbReference>
<proteinExistence type="predicted"/>
<dbReference type="Proteomes" id="UP000215483">
    <property type="component" value="Unassembled WGS sequence"/>
</dbReference>
<dbReference type="OrthoDB" id="9809203at2"/>
<keyword evidence="2" id="KW-1185">Reference proteome</keyword>
<dbReference type="SUPFAM" id="SSF51735">
    <property type="entry name" value="NAD(P)-binding Rossmann-fold domains"/>
    <property type="match status" value="1"/>
</dbReference>
<comment type="caution">
    <text evidence="1">The sequence shown here is derived from an EMBL/GenBank/DDBJ whole genome shotgun (WGS) entry which is preliminary data.</text>
</comment>
<evidence type="ECO:0000313" key="2">
    <source>
        <dbReference type="Proteomes" id="UP000215483"/>
    </source>
</evidence>
<dbReference type="Gene3D" id="3.40.50.720">
    <property type="entry name" value="NAD(P)-binding Rossmann-like Domain"/>
    <property type="match status" value="1"/>
</dbReference>
<dbReference type="InterPro" id="IPR003462">
    <property type="entry name" value="ODC_Mu_crystall"/>
</dbReference>
<dbReference type="RefSeq" id="WP_094222505.1">
    <property type="nucleotide sequence ID" value="NZ_MCGQ01000063.1"/>
</dbReference>
<dbReference type="PANTHER" id="PTHR13812:SF19">
    <property type="entry name" value="KETIMINE REDUCTASE MU-CRYSTALLIN"/>
    <property type="match status" value="1"/>
</dbReference>
<evidence type="ECO:0000313" key="1">
    <source>
        <dbReference type="EMBL" id="OXY87773.1"/>
    </source>
</evidence>
<gene>
    <name evidence="1" type="ORF">BEK98_43280</name>
</gene>
<dbReference type="AlphaFoldDB" id="A0A233RWM7"/>
<dbReference type="EMBL" id="MCGQ01000063">
    <property type="protein sequence ID" value="OXY87773.1"/>
    <property type="molecule type" value="Genomic_DNA"/>
</dbReference>
<dbReference type="GO" id="GO:0005737">
    <property type="term" value="C:cytoplasm"/>
    <property type="evidence" value="ECO:0007669"/>
    <property type="project" value="TreeGrafter"/>
</dbReference>
<dbReference type="PANTHER" id="PTHR13812">
    <property type="entry name" value="KETIMINE REDUCTASE MU-CRYSTALLIN"/>
    <property type="match status" value="1"/>
</dbReference>
<dbReference type="Gene3D" id="3.30.1780.10">
    <property type="entry name" value="ornithine cyclodeaminase, domain 1"/>
    <property type="match status" value="1"/>
</dbReference>
<reference evidence="1 2" key="1">
    <citation type="submission" date="2016-07" db="EMBL/GenBank/DDBJ databases">
        <title>Draft genome of Streptomyces diastatochromogenes.</title>
        <authorList>
            <person name="Podduturi R."/>
            <person name="Lukassen M.B."/>
            <person name="Clausen N."/>
            <person name="Nielsen J.L."/>
            <person name="Jorgensen N.O."/>
        </authorList>
    </citation>
    <scope>NUCLEOTIDE SEQUENCE [LARGE SCALE GENOMIC DNA]</scope>
    <source>
        <strain evidence="1 2">DSM 40608</strain>
    </source>
</reference>